<dbReference type="Proteomes" id="UP001183604">
    <property type="component" value="Unassembled WGS sequence"/>
</dbReference>
<evidence type="ECO:0000313" key="2">
    <source>
        <dbReference type="EMBL" id="MDA1386995.1"/>
    </source>
</evidence>
<feature type="transmembrane region" description="Helical" evidence="1">
    <location>
        <begin position="12"/>
        <end position="37"/>
    </location>
</feature>
<dbReference type="Proteomes" id="UP001145799">
    <property type="component" value="Unassembled WGS sequence"/>
</dbReference>
<dbReference type="EMBL" id="JAVDYD010000001">
    <property type="protein sequence ID" value="MDR7341531.1"/>
    <property type="molecule type" value="Genomic_DNA"/>
</dbReference>
<keyword evidence="5" id="KW-1185">Reference proteome</keyword>
<protein>
    <submittedName>
        <fullName evidence="2">Uncharacterized protein</fullName>
    </submittedName>
</protein>
<accession>A0A9X3PKM6</accession>
<reference evidence="2" key="1">
    <citation type="submission" date="2022-12" db="EMBL/GenBank/DDBJ databases">
        <title>Gycomyces niveus sp.nov., a novel actinomycete isolated from soil in Shouguang.</title>
        <authorList>
            <person name="Yang X."/>
        </authorList>
    </citation>
    <scope>NUCLEOTIDE SEQUENCE</scope>
    <source>
        <strain evidence="2">DSM 44724</strain>
    </source>
</reference>
<dbReference type="AlphaFoldDB" id="A0A9X3PKM6"/>
<sequence>MKPPPQPTVRRAMIAAVWLVCVFGGLLAAVWGVAWALEGGPEPSIATVAQATHLSYPESTEVAEADLTQMDSPTPGDRAEVTVEIPSEDFDDFLADNAMDAPLVAGVSPGGTATGTLPAGCTAEICYAANIVVESETVTVELTVTLI</sequence>
<organism evidence="2 4">
    <name type="scientific">Glycomyces lechevalierae</name>
    <dbReference type="NCBI Taxonomy" id="256034"/>
    <lineage>
        <taxon>Bacteria</taxon>
        <taxon>Bacillati</taxon>
        <taxon>Actinomycetota</taxon>
        <taxon>Actinomycetes</taxon>
        <taxon>Glycomycetales</taxon>
        <taxon>Glycomycetaceae</taxon>
        <taxon>Glycomyces</taxon>
    </lineage>
</organism>
<evidence type="ECO:0000256" key="1">
    <source>
        <dbReference type="SAM" id="Phobius"/>
    </source>
</evidence>
<evidence type="ECO:0000313" key="5">
    <source>
        <dbReference type="Proteomes" id="UP001183604"/>
    </source>
</evidence>
<evidence type="ECO:0000313" key="4">
    <source>
        <dbReference type="Proteomes" id="UP001145799"/>
    </source>
</evidence>
<dbReference type="RefSeq" id="WP_270123487.1">
    <property type="nucleotide sequence ID" value="NZ_BAAAOM010000001.1"/>
</dbReference>
<proteinExistence type="predicted"/>
<reference evidence="3 5" key="2">
    <citation type="submission" date="2023-07" db="EMBL/GenBank/DDBJ databases">
        <title>Sequencing the genomes of 1000 actinobacteria strains.</title>
        <authorList>
            <person name="Klenk H.-P."/>
        </authorList>
    </citation>
    <scope>NUCLEOTIDE SEQUENCE [LARGE SCALE GENOMIC DNA]</scope>
    <source>
        <strain evidence="3 5">DSM 44724</strain>
    </source>
</reference>
<gene>
    <name evidence="3" type="ORF">J2S69_005250</name>
    <name evidence="2" type="ORF">O2L01_18500</name>
</gene>
<keyword evidence="1" id="KW-0472">Membrane</keyword>
<name>A0A9X3PKM6_9ACTN</name>
<dbReference type="EMBL" id="JAPZVQ010000012">
    <property type="protein sequence ID" value="MDA1386995.1"/>
    <property type="molecule type" value="Genomic_DNA"/>
</dbReference>
<comment type="caution">
    <text evidence="2">The sequence shown here is derived from an EMBL/GenBank/DDBJ whole genome shotgun (WGS) entry which is preliminary data.</text>
</comment>
<evidence type="ECO:0000313" key="3">
    <source>
        <dbReference type="EMBL" id="MDR7341531.1"/>
    </source>
</evidence>
<keyword evidence="1" id="KW-0812">Transmembrane</keyword>
<keyword evidence="1" id="KW-1133">Transmembrane helix</keyword>